<dbReference type="OrthoDB" id="9815825at2"/>
<dbReference type="Gene3D" id="3.40.50.720">
    <property type="entry name" value="NAD(P)-binding Rossmann-like Domain"/>
    <property type="match status" value="1"/>
</dbReference>
<dbReference type="GO" id="GO:0000166">
    <property type="term" value="F:nucleotide binding"/>
    <property type="evidence" value="ECO:0007669"/>
    <property type="project" value="InterPro"/>
</dbReference>
<evidence type="ECO:0000259" key="2">
    <source>
        <dbReference type="Pfam" id="PF22725"/>
    </source>
</evidence>
<proteinExistence type="predicted"/>
<evidence type="ECO:0000313" key="3">
    <source>
        <dbReference type="EMBL" id="QDT63092.1"/>
    </source>
</evidence>
<protein>
    <submittedName>
        <fullName evidence="3">Dehydrogenase</fullName>
        <ecNumber evidence="3">1.1.1.312</ecNumber>
    </submittedName>
</protein>
<dbReference type="SUPFAM" id="SSF55347">
    <property type="entry name" value="Glyceraldehyde-3-phosphate dehydrogenase-like, C-terminal domain"/>
    <property type="match status" value="1"/>
</dbReference>
<dbReference type="RefSeq" id="WP_145259139.1">
    <property type="nucleotide sequence ID" value="NZ_CP036316.1"/>
</dbReference>
<dbReference type="InterPro" id="IPR036291">
    <property type="entry name" value="NAD(P)-bd_dom_sf"/>
</dbReference>
<organism evidence="3 4">
    <name type="scientific">Calycomorphotria hydatis</name>
    <dbReference type="NCBI Taxonomy" id="2528027"/>
    <lineage>
        <taxon>Bacteria</taxon>
        <taxon>Pseudomonadati</taxon>
        <taxon>Planctomycetota</taxon>
        <taxon>Planctomycetia</taxon>
        <taxon>Planctomycetales</taxon>
        <taxon>Planctomycetaceae</taxon>
        <taxon>Calycomorphotria</taxon>
    </lineage>
</organism>
<dbReference type="GO" id="GO:0050606">
    <property type="term" value="F:4-carboxy-2-hydroxymuconate semialdehyde hemiacetal dehydrogenase activity"/>
    <property type="evidence" value="ECO:0007669"/>
    <property type="project" value="UniProtKB-EC"/>
</dbReference>
<dbReference type="EC" id="1.1.1.312" evidence="3"/>
<gene>
    <name evidence="3" type="ORF">V22_02920</name>
</gene>
<dbReference type="InterPro" id="IPR055170">
    <property type="entry name" value="GFO_IDH_MocA-like_dom"/>
</dbReference>
<dbReference type="Gene3D" id="3.30.360.10">
    <property type="entry name" value="Dihydrodipicolinate Reductase, domain 2"/>
    <property type="match status" value="1"/>
</dbReference>
<dbReference type="EMBL" id="CP036316">
    <property type="protein sequence ID" value="QDT63092.1"/>
    <property type="molecule type" value="Genomic_DNA"/>
</dbReference>
<evidence type="ECO:0000259" key="1">
    <source>
        <dbReference type="Pfam" id="PF01408"/>
    </source>
</evidence>
<dbReference type="InterPro" id="IPR000683">
    <property type="entry name" value="Gfo/Idh/MocA-like_OxRdtase_N"/>
</dbReference>
<feature type="domain" description="GFO/IDH/MocA-like oxidoreductase" evidence="2">
    <location>
        <begin position="156"/>
        <end position="222"/>
    </location>
</feature>
<dbReference type="AlphaFoldDB" id="A0A517T3Z4"/>
<dbReference type="SUPFAM" id="SSF51735">
    <property type="entry name" value="NAD(P)-binding Rossmann-fold domains"/>
    <property type="match status" value="1"/>
</dbReference>
<keyword evidence="3" id="KW-0560">Oxidoreductase</keyword>
<dbReference type="PANTHER" id="PTHR43377:SF1">
    <property type="entry name" value="BILIVERDIN REDUCTASE A"/>
    <property type="match status" value="1"/>
</dbReference>
<evidence type="ECO:0000313" key="4">
    <source>
        <dbReference type="Proteomes" id="UP000319976"/>
    </source>
</evidence>
<dbReference type="Pfam" id="PF01408">
    <property type="entry name" value="GFO_IDH_MocA"/>
    <property type="match status" value="1"/>
</dbReference>
<dbReference type="PANTHER" id="PTHR43377">
    <property type="entry name" value="BILIVERDIN REDUCTASE A"/>
    <property type="match status" value="1"/>
</dbReference>
<accession>A0A517T3Z4</accession>
<dbReference type="KEGG" id="chya:V22_02920"/>
<keyword evidence="4" id="KW-1185">Reference proteome</keyword>
<name>A0A517T3Z4_9PLAN</name>
<dbReference type="Proteomes" id="UP000319976">
    <property type="component" value="Chromosome"/>
</dbReference>
<dbReference type="Pfam" id="PF22725">
    <property type="entry name" value="GFO_IDH_MocA_C3"/>
    <property type="match status" value="1"/>
</dbReference>
<dbReference type="InterPro" id="IPR051450">
    <property type="entry name" value="Gfo/Idh/MocA_Oxidoreductases"/>
</dbReference>
<reference evidence="3 4" key="1">
    <citation type="submission" date="2019-02" db="EMBL/GenBank/DDBJ databases">
        <title>Deep-cultivation of Planctomycetes and their phenomic and genomic characterization uncovers novel biology.</title>
        <authorList>
            <person name="Wiegand S."/>
            <person name="Jogler M."/>
            <person name="Boedeker C."/>
            <person name="Pinto D."/>
            <person name="Vollmers J."/>
            <person name="Rivas-Marin E."/>
            <person name="Kohn T."/>
            <person name="Peeters S.H."/>
            <person name="Heuer A."/>
            <person name="Rast P."/>
            <person name="Oberbeckmann S."/>
            <person name="Bunk B."/>
            <person name="Jeske O."/>
            <person name="Meyerdierks A."/>
            <person name="Storesund J.E."/>
            <person name="Kallscheuer N."/>
            <person name="Luecker S."/>
            <person name="Lage O.M."/>
            <person name="Pohl T."/>
            <person name="Merkel B.J."/>
            <person name="Hornburger P."/>
            <person name="Mueller R.-W."/>
            <person name="Bruemmer F."/>
            <person name="Labrenz M."/>
            <person name="Spormann A.M."/>
            <person name="Op den Camp H."/>
            <person name="Overmann J."/>
            <person name="Amann R."/>
            <person name="Jetten M.S.M."/>
            <person name="Mascher T."/>
            <person name="Medema M.H."/>
            <person name="Devos D.P."/>
            <person name="Kaster A.-K."/>
            <person name="Ovreas L."/>
            <person name="Rohde M."/>
            <person name="Galperin M.Y."/>
            <person name="Jogler C."/>
        </authorList>
    </citation>
    <scope>NUCLEOTIDE SEQUENCE [LARGE SCALE GENOMIC DNA]</scope>
    <source>
        <strain evidence="3 4">V22</strain>
    </source>
</reference>
<feature type="domain" description="Gfo/Idh/MocA-like oxidoreductase N-terminal" evidence="1">
    <location>
        <begin position="8"/>
        <end position="123"/>
    </location>
</feature>
<sequence length="362" mass="38435">MSDSAQVKLAVIGVGALGRHHARILAGMKDVELVAVADANPVQAKKVASLAPCAWTTDYREFLERIDAAVIAAPTFAHRAIGEELLGRDIPIMVEKPLANCVADAEALANKAAEKNLTLQVGHVERFNPAYQAVKEATKNPKYIRTERFSPFAFRSMDIGVVHDLMIHDLDLVLDLVDSPIKKLKAFGVSILGSHEDAVQTRITFENGCIADLSVNRVNPSAARTIQTWAPTGCATANLTTREVKVFNPSEGLIGGASPIEKAKQPGADIDQLKAEMFSGTLTTDEPEVSDADALTAELSAFVDCVRTGTAPICGGQEAVAALKAADAVLLSVAAHQWDGSAEGPVGPFAWFNDSEQISKAA</sequence>